<organism evidence="3 4">
    <name type="scientific">Endocarpon pusillum (strain Z07020 / HMAS-L-300199)</name>
    <name type="common">Lichen-forming fungus</name>
    <dbReference type="NCBI Taxonomy" id="1263415"/>
    <lineage>
        <taxon>Eukaryota</taxon>
        <taxon>Fungi</taxon>
        <taxon>Dikarya</taxon>
        <taxon>Ascomycota</taxon>
        <taxon>Pezizomycotina</taxon>
        <taxon>Eurotiomycetes</taxon>
        <taxon>Chaetothyriomycetidae</taxon>
        <taxon>Verrucariales</taxon>
        <taxon>Verrucariaceae</taxon>
        <taxon>Endocarpon</taxon>
    </lineage>
</organism>
<gene>
    <name evidence="3" type="ORF">EPUS_03264</name>
</gene>
<name>U1HVX9_ENDPU</name>
<dbReference type="HOGENOM" id="CLU_1360389_0_0_1"/>
<feature type="transmembrane region" description="Helical" evidence="2">
    <location>
        <begin position="6"/>
        <end position="37"/>
    </location>
</feature>
<dbReference type="Proteomes" id="UP000019373">
    <property type="component" value="Unassembled WGS sequence"/>
</dbReference>
<dbReference type="EMBL" id="KE720866">
    <property type="protein sequence ID" value="ERF74880.1"/>
    <property type="molecule type" value="Genomic_DNA"/>
</dbReference>
<evidence type="ECO:0000313" key="4">
    <source>
        <dbReference type="Proteomes" id="UP000019373"/>
    </source>
</evidence>
<keyword evidence="2" id="KW-0472">Membrane</keyword>
<proteinExistence type="predicted"/>
<evidence type="ECO:0000313" key="3">
    <source>
        <dbReference type="EMBL" id="ERF74880.1"/>
    </source>
</evidence>
<reference evidence="4" key="1">
    <citation type="journal article" date="2014" name="BMC Genomics">
        <title>Genome characteristics reveal the impact of lichenization on lichen-forming fungus Endocarpon pusillum Hedwig (Verrucariales, Ascomycota).</title>
        <authorList>
            <person name="Wang Y.-Y."/>
            <person name="Liu B."/>
            <person name="Zhang X.-Y."/>
            <person name="Zhou Q.-M."/>
            <person name="Zhang T."/>
            <person name="Li H."/>
            <person name="Yu Y.-F."/>
            <person name="Zhang X.-L."/>
            <person name="Hao X.-Y."/>
            <person name="Wang M."/>
            <person name="Wang L."/>
            <person name="Wei J.-C."/>
        </authorList>
    </citation>
    <scope>NUCLEOTIDE SEQUENCE [LARGE SCALE GENOMIC DNA]</scope>
    <source>
        <strain evidence="4">Z07020 / HMAS-L-300199</strain>
    </source>
</reference>
<protein>
    <submittedName>
        <fullName evidence="3">Uncharacterized protein</fullName>
    </submittedName>
</protein>
<dbReference type="GeneID" id="19238310"/>
<evidence type="ECO:0000256" key="1">
    <source>
        <dbReference type="SAM" id="Coils"/>
    </source>
</evidence>
<keyword evidence="4" id="KW-1185">Reference proteome</keyword>
<dbReference type="OrthoDB" id="10544055at2759"/>
<dbReference type="AlphaFoldDB" id="U1HVX9"/>
<accession>U1HVX9</accession>
<sequence>MDPVSATLLIGGATVTTMAAVGIGTITAAAVGAGAAVKTLRNEKKRMKLQQEQAKQATQRAELEMRENKIAMGQHPNQSSLTTHSPHYHQPQMCQQAAPPALPYGGYQPYAAPPMVPYYVSYVPVQHGPVQHVPPQLAPSYSGHGLPQHTPQSLGGLGQQYLMTRPTQQLALEYDNDRPHQILALEYHGAKPETSSSKDWT</sequence>
<keyword evidence="2" id="KW-0812">Transmembrane</keyword>
<keyword evidence="2" id="KW-1133">Transmembrane helix</keyword>
<evidence type="ECO:0000256" key="2">
    <source>
        <dbReference type="SAM" id="Phobius"/>
    </source>
</evidence>
<dbReference type="RefSeq" id="XP_007787884.1">
    <property type="nucleotide sequence ID" value="XM_007789694.1"/>
</dbReference>
<feature type="coiled-coil region" evidence="1">
    <location>
        <begin position="37"/>
        <end position="67"/>
    </location>
</feature>
<keyword evidence="1" id="KW-0175">Coiled coil</keyword>